<comment type="caution">
    <text evidence="2">The sequence shown here is derived from an EMBL/GenBank/DDBJ whole genome shotgun (WGS) entry which is preliminary data.</text>
</comment>
<dbReference type="InterPro" id="IPR051021">
    <property type="entry name" value="Mito_Ser/Thr_phosphatase"/>
</dbReference>
<dbReference type="Pfam" id="PF00300">
    <property type="entry name" value="His_Phos_1"/>
    <property type="match status" value="1"/>
</dbReference>
<keyword evidence="3" id="KW-1185">Reference proteome</keyword>
<dbReference type="PANTHER" id="PTHR20935:SF0">
    <property type="entry name" value="SERINE_THREONINE-PROTEIN PHOSPHATASE PGAM5, MITOCHONDRIAL"/>
    <property type="match status" value="1"/>
</dbReference>
<dbReference type="EMBL" id="VIWY01000005">
    <property type="protein sequence ID" value="TWG12343.1"/>
    <property type="molecule type" value="Genomic_DNA"/>
</dbReference>
<dbReference type="CDD" id="cd07067">
    <property type="entry name" value="HP_PGM_like"/>
    <property type="match status" value="1"/>
</dbReference>
<evidence type="ECO:0000256" key="1">
    <source>
        <dbReference type="ARBA" id="ARBA00022801"/>
    </source>
</evidence>
<evidence type="ECO:0000313" key="2">
    <source>
        <dbReference type="EMBL" id="TWG12343.1"/>
    </source>
</evidence>
<organism evidence="2 3">
    <name type="scientific">Actinoplanes teichomyceticus</name>
    <dbReference type="NCBI Taxonomy" id="1867"/>
    <lineage>
        <taxon>Bacteria</taxon>
        <taxon>Bacillati</taxon>
        <taxon>Actinomycetota</taxon>
        <taxon>Actinomycetes</taxon>
        <taxon>Micromonosporales</taxon>
        <taxon>Micromonosporaceae</taxon>
        <taxon>Actinoplanes</taxon>
    </lineage>
</organism>
<reference evidence="2 3" key="1">
    <citation type="submission" date="2019-06" db="EMBL/GenBank/DDBJ databases">
        <title>Sequencing the genomes of 1000 actinobacteria strains.</title>
        <authorList>
            <person name="Klenk H.-P."/>
        </authorList>
    </citation>
    <scope>NUCLEOTIDE SEQUENCE [LARGE SCALE GENOMIC DNA]</scope>
    <source>
        <strain evidence="2 3">DSM 43866</strain>
    </source>
</reference>
<evidence type="ECO:0000313" key="3">
    <source>
        <dbReference type="Proteomes" id="UP000320239"/>
    </source>
</evidence>
<keyword evidence="1" id="KW-0378">Hydrolase</keyword>
<dbReference type="Gene3D" id="3.40.50.1240">
    <property type="entry name" value="Phosphoglycerate mutase-like"/>
    <property type="match status" value="1"/>
</dbReference>
<dbReference type="AlphaFoldDB" id="A0A561VL50"/>
<dbReference type="GO" id="GO:0016787">
    <property type="term" value="F:hydrolase activity"/>
    <property type="evidence" value="ECO:0007669"/>
    <property type="project" value="UniProtKB-KW"/>
</dbReference>
<dbReference type="PANTHER" id="PTHR20935">
    <property type="entry name" value="PHOSPHOGLYCERATE MUTASE-RELATED"/>
    <property type="match status" value="1"/>
</dbReference>
<name>A0A561VL50_ACTTI</name>
<dbReference type="SUPFAM" id="SSF53254">
    <property type="entry name" value="Phosphoglycerate mutase-like"/>
    <property type="match status" value="1"/>
</dbReference>
<dbReference type="InterPro" id="IPR029033">
    <property type="entry name" value="His_PPase_superfam"/>
</dbReference>
<proteinExistence type="predicted"/>
<dbReference type="SMART" id="SM00855">
    <property type="entry name" value="PGAM"/>
    <property type="match status" value="1"/>
</dbReference>
<gene>
    <name evidence="2" type="ORF">FHX34_105210</name>
</gene>
<accession>A0A561VL50</accession>
<sequence length="238" mass="26013">MIMARLLLVRHGQASFGADDYDALSALGHEQARTLGRVLAARGVRPTLVLRGTMRRHQETLAGLLDGLGAPAPAEVDAGWDEFDFQHVVEIHRPLYRDRAAMMAELHVRERPEQAFQEVFDAATARWSSGAHDAEYAESFGSFRARVAISLRSARDRLREHRDIVAVSSGGPIAMASALLTAGPDAPAATLATLWAALNRVSVNTGVTKIISGRSGLSLSTFNEHTHVEREPRLLTYR</sequence>
<protein>
    <submittedName>
        <fullName evidence="2">Broad specificity phosphatase PhoE</fullName>
    </submittedName>
</protein>
<dbReference type="Proteomes" id="UP000320239">
    <property type="component" value="Unassembled WGS sequence"/>
</dbReference>
<dbReference type="InterPro" id="IPR013078">
    <property type="entry name" value="His_Pase_superF_clade-1"/>
</dbReference>